<gene>
    <name evidence="1" type="ORF">EZS27_016818</name>
</gene>
<name>A0A5J4RMJ9_9ZZZZ</name>
<comment type="caution">
    <text evidence="1">The sequence shown here is derived from an EMBL/GenBank/DDBJ whole genome shotgun (WGS) entry which is preliminary data.</text>
</comment>
<reference evidence="1" key="1">
    <citation type="submission" date="2019-03" db="EMBL/GenBank/DDBJ databases">
        <title>Single cell metagenomics reveals metabolic interactions within the superorganism composed of flagellate Streblomastix strix and complex community of Bacteroidetes bacteria on its surface.</title>
        <authorList>
            <person name="Treitli S.C."/>
            <person name="Kolisko M."/>
            <person name="Husnik F."/>
            <person name="Keeling P."/>
            <person name="Hampl V."/>
        </authorList>
    </citation>
    <scope>NUCLEOTIDE SEQUENCE</scope>
    <source>
        <strain evidence="1">STM</strain>
    </source>
</reference>
<sequence length="45" mass="5191">MILYVPSHLLLPEYDMLNGSLRFMSDICPIPPRFLPDCQVGRDAR</sequence>
<dbReference type="EMBL" id="SNRY01000947">
    <property type="protein sequence ID" value="KAA6334909.1"/>
    <property type="molecule type" value="Genomic_DNA"/>
</dbReference>
<evidence type="ECO:0000313" key="1">
    <source>
        <dbReference type="EMBL" id="KAA6334909.1"/>
    </source>
</evidence>
<protein>
    <submittedName>
        <fullName evidence="1">Uncharacterized protein</fullName>
    </submittedName>
</protein>
<dbReference type="AlphaFoldDB" id="A0A5J4RMJ9"/>
<proteinExistence type="predicted"/>
<organism evidence="1">
    <name type="scientific">termite gut metagenome</name>
    <dbReference type="NCBI Taxonomy" id="433724"/>
    <lineage>
        <taxon>unclassified sequences</taxon>
        <taxon>metagenomes</taxon>
        <taxon>organismal metagenomes</taxon>
    </lineage>
</organism>
<accession>A0A5J4RMJ9</accession>